<dbReference type="EMBL" id="JAERRB010000004">
    <property type="protein sequence ID" value="MBL0742291.1"/>
    <property type="molecule type" value="Genomic_DNA"/>
</dbReference>
<proteinExistence type="predicted"/>
<dbReference type="PANTHER" id="PTHR39206">
    <property type="entry name" value="SLL8004 PROTEIN"/>
    <property type="match status" value="1"/>
</dbReference>
<evidence type="ECO:0008006" key="3">
    <source>
        <dbReference type="Google" id="ProtNLM"/>
    </source>
</evidence>
<gene>
    <name evidence="1" type="ORF">JI741_13760</name>
</gene>
<comment type="caution">
    <text evidence="1">The sequence shown here is derived from an EMBL/GenBank/DDBJ whole genome shotgun (WGS) entry which is preliminary data.</text>
</comment>
<accession>A0ABS1KS59</accession>
<protein>
    <recommendedName>
        <fullName evidence="3">Zeta toxin domain-containing protein</fullName>
    </recommendedName>
</protein>
<name>A0ABS1KS59_9BACT</name>
<dbReference type="InterPro" id="IPR027417">
    <property type="entry name" value="P-loop_NTPase"/>
</dbReference>
<keyword evidence="2" id="KW-1185">Reference proteome</keyword>
<dbReference type="PANTHER" id="PTHR39206:SF1">
    <property type="entry name" value="SLL8004 PROTEIN"/>
    <property type="match status" value="1"/>
</dbReference>
<dbReference type="Proteomes" id="UP000613030">
    <property type="component" value="Unassembled WGS sequence"/>
</dbReference>
<evidence type="ECO:0000313" key="2">
    <source>
        <dbReference type="Proteomes" id="UP000613030"/>
    </source>
</evidence>
<dbReference type="Gene3D" id="3.40.50.300">
    <property type="entry name" value="P-loop containing nucleotide triphosphate hydrolases"/>
    <property type="match status" value="1"/>
</dbReference>
<sequence length="151" mass="17231">MARRESFAIETNLYDVDTYKSFQGLQALGYSIFVYFLALDDVTLCIDRVRLRVLQGGHNVNSDIIRQRYTTGLALLKHYKDFPDVLMLLDTSKGGLNLEAELRKGVIRYQANPCQAWAQSVIGAKQVQEDITNKSIEEVKSLYKKKQNPEP</sequence>
<reference evidence="1 2" key="1">
    <citation type="submission" date="2021-01" db="EMBL/GenBank/DDBJ databases">
        <title>Chryseolinea sp. Jin1 Genome sequencing and assembly.</title>
        <authorList>
            <person name="Kim I."/>
        </authorList>
    </citation>
    <scope>NUCLEOTIDE SEQUENCE [LARGE SCALE GENOMIC DNA]</scope>
    <source>
        <strain evidence="1 2">Jin1</strain>
    </source>
</reference>
<dbReference type="RefSeq" id="WP_202010373.1">
    <property type="nucleotide sequence ID" value="NZ_JAERRB010000004.1"/>
</dbReference>
<evidence type="ECO:0000313" key="1">
    <source>
        <dbReference type="EMBL" id="MBL0742291.1"/>
    </source>
</evidence>
<organism evidence="1 2">
    <name type="scientific">Chryseolinea lacunae</name>
    <dbReference type="NCBI Taxonomy" id="2801331"/>
    <lineage>
        <taxon>Bacteria</taxon>
        <taxon>Pseudomonadati</taxon>
        <taxon>Bacteroidota</taxon>
        <taxon>Cytophagia</taxon>
        <taxon>Cytophagales</taxon>
        <taxon>Fulvivirgaceae</taxon>
        <taxon>Chryseolinea</taxon>
    </lineage>
</organism>